<accession>A0A455SIR0</accession>
<dbReference type="PROSITE" id="PS50011">
    <property type="entry name" value="PROTEIN_KINASE_DOM"/>
    <property type="match status" value="1"/>
</dbReference>
<keyword evidence="3" id="KW-0808">Transferase</keyword>
<dbReference type="AlphaFoldDB" id="A0A455SIR0"/>
<evidence type="ECO:0000256" key="3">
    <source>
        <dbReference type="ARBA" id="ARBA00022679"/>
    </source>
</evidence>
<evidence type="ECO:0000256" key="2">
    <source>
        <dbReference type="ARBA" id="ARBA00022527"/>
    </source>
</evidence>
<dbReference type="CDD" id="cd14014">
    <property type="entry name" value="STKc_PknB_like"/>
    <property type="match status" value="1"/>
</dbReference>
<evidence type="ECO:0000313" key="10">
    <source>
        <dbReference type="EMBL" id="BBH88333.1"/>
    </source>
</evidence>
<dbReference type="InterPro" id="IPR017441">
    <property type="entry name" value="Protein_kinase_ATP_BS"/>
</dbReference>
<dbReference type="PANTHER" id="PTHR43289">
    <property type="entry name" value="MITOGEN-ACTIVATED PROTEIN KINASE KINASE KINASE 20-RELATED"/>
    <property type="match status" value="1"/>
</dbReference>
<dbReference type="PROSITE" id="PS00108">
    <property type="entry name" value="PROTEIN_KINASE_ST"/>
    <property type="match status" value="1"/>
</dbReference>
<dbReference type="InterPro" id="IPR000719">
    <property type="entry name" value="Prot_kinase_dom"/>
</dbReference>
<proteinExistence type="predicted"/>
<evidence type="ECO:0000256" key="6">
    <source>
        <dbReference type="ARBA" id="ARBA00022840"/>
    </source>
</evidence>
<dbReference type="SMART" id="SM00220">
    <property type="entry name" value="S_TKc"/>
    <property type="match status" value="1"/>
</dbReference>
<dbReference type="EC" id="2.7.11.1" evidence="1"/>
<keyword evidence="6 7" id="KW-0067">ATP-binding</keyword>
<feature type="binding site" evidence="7">
    <location>
        <position position="44"/>
    </location>
    <ligand>
        <name>ATP</name>
        <dbReference type="ChEBI" id="CHEBI:30616"/>
    </ligand>
</feature>
<evidence type="ECO:0000256" key="1">
    <source>
        <dbReference type="ARBA" id="ARBA00012513"/>
    </source>
</evidence>
<dbReference type="FunFam" id="1.10.510.10:FF:000021">
    <property type="entry name" value="Serine/threonine protein kinase"/>
    <property type="match status" value="1"/>
</dbReference>
<keyword evidence="5" id="KW-0418">Kinase</keyword>
<dbReference type="Pfam" id="PF00069">
    <property type="entry name" value="Pkinase"/>
    <property type="match status" value="1"/>
</dbReference>
<dbReference type="InterPro" id="IPR011009">
    <property type="entry name" value="Kinase-like_dom_sf"/>
</dbReference>
<dbReference type="PANTHER" id="PTHR43289:SF6">
    <property type="entry name" value="SERINE_THREONINE-PROTEIN KINASE NEKL-3"/>
    <property type="match status" value="1"/>
</dbReference>
<feature type="domain" description="Protein kinase" evidence="9">
    <location>
        <begin position="15"/>
        <end position="273"/>
    </location>
</feature>
<feature type="compositionally biased region" description="Polar residues" evidence="8">
    <location>
        <begin position="340"/>
        <end position="350"/>
    </location>
</feature>
<evidence type="ECO:0000256" key="8">
    <source>
        <dbReference type="SAM" id="MobiDB-lite"/>
    </source>
</evidence>
<evidence type="ECO:0000259" key="9">
    <source>
        <dbReference type="PROSITE" id="PS50011"/>
    </source>
</evidence>
<evidence type="ECO:0000256" key="5">
    <source>
        <dbReference type="ARBA" id="ARBA00022777"/>
    </source>
</evidence>
<organism evidence="10">
    <name type="scientific">Thermosporothrix sp. COM3</name>
    <dbReference type="NCBI Taxonomy" id="2490863"/>
    <lineage>
        <taxon>Bacteria</taxon>
        <taxon>Bacillati</taxon>
        <taxon>Chloroflexota</taxon>
        <taxon>Ktedonobacteria</taxon>
        <taxon>Ktedonobacterales</taxon>
        <taxon>Thermosporotrichaceae</taxon>
        <taxon>Thermosporothrix</taxon>
    </lineage>
</organism>
<sequence length="388" mass="43631">MFDMNELAGRSLKGYLLEEEIGRGSMGVVYRGKQIALNREVAIKVLPPSLATDSTYVARFIREAQIVAGLNHPNIVHIYDAGQHQQVLYFAMEYVQGPTLASLIHMDGIIPERLAIEYAAQIAEALDAAYKERHVIHRDIKPENLMLNRWGKMKVMDFGLARAPGLQQITVARTLVGSIYYSSPEQIWGHQLDNRSDIYALGVVLYEMVTGRRPFTGRSMPELTQTIVQGIFQPPRVYNPEIPPALERIILTALARDRERRYASAADMAEELRGLQAPNTSITRPLPPLSLDRITVQLPQRTPESSRLLNNHLALPPAPTFREQPSSSFQSLSSLHNLSGSQSGINTQMPITPPPIDPGEDDLDQKTRGRRKIWSQLQRIFNPTERTE</sequence>
<dbReference type="GO" id="GO:0005524">
    <property type="term" value="F:ATP binding"/>
    <property type="evidence" value="ECO:0007669"/>
    <property type="project" value="UniProtKB-UniRule"/>
</dbReference>
<protein>
    <recommendedName>
        <fullName evidence="1">non-specific serine/threonine protein kinase</fullName>
        <ecNumber evidence="1">2.7.11.1</ecNumber>
    </recommendedName>
</protein>
<dbReference type="Gene3D" id="1.10.510.10">
    <property type="entry name" value="Transferase(Phosphotransferase) domain 1"/>
    <property type="match status" value="1"/>
</dbReference>
<feature type="region of interest" description="Disordered" evidence="8">
    <location>
        <begin position="315"/>
        <end position="369"/>
    </location>
</feature>
<dbReference type="Gene3D" id="3.30.200.20">
    <property type="entry name" value="Phosphorylase Kinase, domain 1"/>
    <property type="match status" value="1"/>
</dbReference>
<feature type="compositionally biased region" description="Low complexity" evidence="8">
    <location>
        <begin position="326"/>
        <end position="339"/>
    </location>
</feature>
<dbReference type="PROSITE" id="PS00107">
    <property type="entry name" value="PROTEIN_KINASE_ATP"/>
    <property type="match status" value="1"/>
</dbReference>
<keyword evidence="4 7" id="KW-0547">Nucleotide-binding</keyword>
<reference evidence="10" key="1">
    <citation type="submission" date="2018-12" db="EMBL/GenBank/DDBJ databases">
        <title>Novel natural products biosynthetic potential of the class Ktedonobacteria.</title>
        <authorList>
            <person name="Zheng Y."/>
            <person name="Saitou A."/>
            <person name="Wang C.M."/>
            <person name="Toyoda A."/>
            <person name="Minakuchi Y."/>
            <person name="Sekiguchi Y."/>
            <person name="Ueda K."/>
            <person name="Takano H."/>
            <person name="Sakai Y."/>
            <person name="Yokota A."/>
            <person name="Yabe S."/>
        </authorList>
    </citation>
    <scope>NUCLEOTIDE SEQUENCE</scope>
    <source>
        <strain evidence="10">COM3</strain>
    </source>
</reference>
<keyword evidence="2" id="KW-0723">Serine/threonine-protein kinase</keyword>
<gene>
    <name evidence="10" type="ORF">KTC_30840</name>
</gene>
<evidence type="ECO:0000256" key="7">
    <source>
        <dbReference type="PROSITE-ProRule" id="PRU10141"/>
    </source>
</evidence>
<name>A0A455SIR0_9CHLR</name>
<dbReference type="GO" id="GO:0004674">
    <property type="term" value="F:protein serine/threonine kinase activity"/>
    <property type="evidence" value="ECO:0007669"/>
    <property type="project" value="UniProtKB-KW"/>
</dbReference>
<evidence type="ECO:0000256" key="4">
    <source>
        <dbReference type="ARBA" id="ARBA00022741"/>
    </source>
</evidence>
<dbReference type="InterPro" id="IPR008271">
    <property type="entry name" value="Ser/Thr_kinase_AS"/>
</dbReference>
<dbReference type="SUPFAM" id="SSF56112">
    <property type="entry name" value="Protein kinase-like (PK-like)"/>
    <property type="match status" value="1"/>
</dbReference>
<dbReference type="EMBL" id="AP019376">
    <property type="protein sequence ID" value="BBH88333.1"/>
    <property type="molecule type" value="Genomic_DNA"/>
</dbReference>